<sequence length="1106" mass="126852">MGSTMNTSKPVALESTTRRDTLVDIEKRYQEIWAGEKHFEIDAPTDKEEPYGTSVEKLHEDYPKWYSSMAYPYMNGVLHAGHAFTYSKADFATGFERLRGKRALFPLGFHCTGMPILASADKLKREIEMFGDDFSGAPSKEEEEKEMARDAKQKATNAHHEDVTKFTAKKSKVAQKTGRGKFQYEIMEQLGVPRDEIKLFADPKHWLEYFPPLVKTHVTKFGGRVDWRRSMITTDANPYYDSFVGWQMRRLKELGKIKFGKRYTIYSVKDGQPCMDHDRQSGEGVLPQEYTGIKIRVTEFTKEALDFFQKQKFDLSGKKVFLVAATLRPETMYGQTCCFVSRKINYGLFDAGNGEYFVCTKRSFKNMSYQDITPKRGEYQETLSINGGLLVGSKIHAPLTSIDTLRVLPMETILESKGTGVVTCVPSDSPDDFVTTKDLYNKPEYYGIDRDWVVKDPISIVNTSKYGDKCAEYLVNELKIHSPKDANQLTKAKELAYKEGYYNGTLLKGKYVGEKVEVAKPKVKNDLVAANEAVVYSEPESAVMSRSGDECIVSLEDQWYLDYGEKNWKEQALACLEKMNTFNSETNNAFEGVFDWLKNWAVSRTYGLGSRIPWDPKYLVESLSDSTVYQAYYTICHFLHSDTYGQEPGLLNISADQMTDQVWDYVFCRKDEVESDIPKENLQKMRREFEYFYPLDESISGKDLIPNHLTFYIYTNVALFKPRFWPTGIRCNGHLMLNNSKMSKSTGNFRTLAQLVEKFGADASRVAMADAGDSMEDANFDESNANAAILRLYNLKEWCETMNKEKDSLRSGEYNFFDKAFNNEMDLLINETYEHYALTHYKLALKSGFFDYHYARDYYRDVSVLYGGMHRDVVFKYVETQAIMLSPVTPHFAEYLYREILGHKESIHDARWPTPEKPVSREITAELEYVRNLQRSIREAEIQALKKKKKGKASDVDKSKDVKLTLFVAGNSPEWQEKYVEVVRKLFEQSNLDDMKEVKQHIEERDMKKVMPFVSILKKELETSTPEEVFNRELPFDEVQTVKAGFAVLVKAPAQVKVVEITAVSFKSGDKTGKDVKTGEEVEIPNTKSIQNAVPGQPGVYIKNIK</sequence>
<dbReference type="SUPFAM" id="SSF47323">
    <property type="entry name" value="Anticodon-binding domain of a subclass of class I aminoacyl-tRNA synthetases"/>
    <property type="match status" value="1"/>
</dbReference>
<dbReference type="GO" id="GO:0004823">
    <property type="term" value="F:leucine-tRNA ligase activity"/>
    <property type="evidence" value="ECO:0007669"/>
    <property type="project" value="UniProtKB-EC"/>
</dbReference>
<dbReference type="InterPro" id="IPR009008">
    <property type="entry name" value="Val/Leu/Ile-tRNA-synth_edit"/>
</dbReference>
<feature type="domain" description="Methionyl/Valyl/Leucyl/Isoleucyl-tRNA synthetase anticodon-binding" evidence="12">
    <location>
        <begin position="818"/>
        <end position="946"/>
    </location>
</feature>
<evidence type="ECO:0000259" key="11">
    <source>
        <dbReference type="Pfam" id="PF00133"/>
    </source>
</evidence>
<evidence type="ECO:0000256" key="10">
    <source>
        <dbReference type="RuleBase" id="RU363039"/>
    </source>
</evidence>
<dbReference type="InterPro" id="IPR004493">
    <property type="entry name" value="Leu-tRNA-synth_Ia_arc/euk"/>
</dbReference>
<keyword evidence="6 10" id="KW-0648">Protein biosynthesis</keyword>
<dbReference type="CDD" id="cd07959">
    <property type="entry name" value="Anticodon_Ia_Leu_AEc"/>
    <property type="match status" value="1"/>
</dbReference>
<dbReference type="EMBL" id="CP064814">
    <property type="protein sequence ID" value="QPG75391.1"/>
    <property type="molecule type" value="Genomic_DNA"/>
</dbReference>
<evidence type="ECO:0000256" key="6">
    <source>
        <dbReference type="ARBA" id="ARBA00022917"/>
    </source>
</evidence>
<dbReference type="InterPro" id="IPR015413">
    <property type="entry name" value="Methionyl/Leucyl_tRNA_Synth"/>
</dbReference>
<dbReference type="SUPFAM" id="SSF52374">
    <property type="entry name" value="Nucleotidylyl transferase"/>
    <property type="match status" value="1"/>
</dbReference>
<comment type="similarity">
    <text evidence="1 10">Belongs to the class-I aminoacyl-tRNA synthetase family.</text>
</comment>
<comment type="catalytic activity">
    <reaction evidence="9">
        <text>tRNA(Leu) + L-leucine + ATP = L-leucyl-tRNA(Leu) + AMP + diphosphate</text>
        <dbReference type="Rhea" id="RHEA:11688"/>
        <dbReference type="Rhea" id="RHEA-COMP:9613"/>
        <dbReference type="Rhea" id="RHEA-COMP:9622"/>
        <dbReference type="ChEBI" id="CHEBI:30616"/>
        <dbReference type="ChEBI" id="CHEBI:33019"/>
        <dbReference type="ChEBI" id="CHEBI:57427"/>
        <dbReference type="ChEBI" id="CHEBI:78442"/>
        <dbReference type="ChEBI" id="CHEBI:78494"/>
        <dbReference type="ChEBI" id="CHEBI:456215"/>
        <dbReference type="EC" id="6.1.1.4"/>
    </reaction>
</comment>
<dbReference type="Gene3D" id="3.40.50.620">
    <property type="entry name" value="HUPs"/>
    <property type="match status" value="1"/>
</dbReference>
<dbReference type="Gene3D" id="3.90.740.10">
    <property type="entry name" value="Valyl/Leucyl/Isoleucyl-tRNA synthetase, editing domain"/>
    <property type="match status" value="1"/>
</dbReference>
<dbReference type="InterPro" id="IPR055416">
    <property type="entry name" value="RBD_LARS1"/>
</dbReference>
<dbReference type="KEGG" id="bnn:FOA43_002745"/>
<reference evidence="15" key="1">
    <citation type="submission" date="2020-10" db="EMBL/GenBank/DDBJ databases">
        <authorList>
            <person name="Roach M.J.R."/>
        </authorList>
    </citation>
    <scope>NUCLEOTIDE SEQUENCE</scope>
    <source>
        <strain evidence="15">CBS 1945</strain>
    </source>
</reference>
<evidence type="ECO:0000256" key="5">
    <source>
        <dbReference type="ARBA" id="ARBA00022840"/>
    </source>
</evidence>
<dbReference type="Pfam" id="PF24810">
    <property type="entry name" value="RBD_LARS1"/>
    <property type="match status" value="1"/>
</dbReference>
<dbReference type="InterPro" id="IPR002300">
    <property type="entry name" value="aa-tRNA-synth_Ia"/>
</dbReference>
<dbReference type="GeneID" id="62196146"/>
<keyword evidence="16" id="KW-1185">Reference proteome</keyword>
<evidence type="ECO:0000256" key="4">
    <source>
        <dbReference type="ARBA" id="ARBA00022741"/>
    </source>
</evidence>
<dbReference type="Proteomes" id="UP000662931">
    <property type="component" value="Chromosome 3"/>
</dbReference>
<evidence type="ECO:0000259" key="12">
    <source>
        <dbReference type="Pfam" id="PF08264"/>
    </source>
</evidence>
<evidence type="ECO:0000259" key="13">
    <source>
        <dbReference type="Pfam" id="PF09334"/>
    </source>
</evidence>
<protein>
    <recommendedName>
        <fullName evidence="2">leucine--tRNA ligase</fullName>
        <ecNumber evidence="2">6.1.1.4</ecNumber>
    </recommendedName>
    <alternativeName>
        <fullName evidence="8">Leucyl-tRNA synthetase</fullName>
    </alternativeName>
</protein>
<dbReference type="FunFam" id="3.90.740.10:FF:000001">
    <property type="entry name" value="Leucine--tRNA ligase, cytoplasmic"/>
    <property type="match status" value="1"/>
</dbReference>
<evidence type="ECO:0000313" key="16">
    <source>
        <dbReference type="Proteomes" id="UP000662931"/>
    </source>
</evidence>
<gene>
    <name evidence="15" type="primary">CDC60</name>
    <name evidence="15" type="ORF">FOA43_002745</name>
</gene>
<dbReference type="InterPro" id="IPR013155">
    <property type="entry name" value="M/V/L/I-tRNA-synth_anticd-bd"/>
</dbReference>
<evidence type="ECO:0000256" key="9">
    <source>
        <dbReference type="ARBA" id="ARBA00047469"/>
    </source>
</evidence>
<dbReference type="InterPro" id="IPR009080">
    <property type="entry name" value="tRNAsynth_Ia_anticodon-bd"/>
</dbReference>
<dbReference type="NCBIfam" id="TIGR00395">
    <property type="entry name" value="leuS_arch"/>
    <property type="match status" value="1"/>
</dbReference>
<keyword evidence="5 10" id="KW-0067">ATP-binding</keyword>
<feature type="domain" description="Methionyl/Leucyl tRNA synthetase" evidence="13">
    <location>
        <begin position="68"/>
        <end position="169"/>
    </location>
</feature>
<dbReference type="EC" id="6.1.1.4" evidence="2"/>
<feature type="domain" description="Leucine--tRNA ligase RagD-binding" evidence="14">
    <location>
        <begin position="968"/>
        <end position="1024"/>
    </location>
</feature>
<feature type="domain" description="Aminoacyl-tRNA synthetase class Ia" evidence="11">
    <location>
        <begin position="204"/>
        <end position="780"/>
    </location>
</feature>
<evidence type="ECO:0000256" key="8">
    <source>
        <dbReference type="ARBA" id="ARBA00030520"/>
    </source>
</evidence>
<dbReference type="Pfam" id="PF09334">
    <property type="entry name" value="tRNA-synt_1g"/>
    <property type="match status" value="1"/>
</dbReference>
<dbReference type="InterPro" id="IPR014729">
    <property type="entry name" value="Rossmann-like_a/b/a_fold"/>
</dbReference>
<keyword evidence="3 10" id="KW-0436">Ligase</keyword>
<dbReference type="PANTHER" id="PTHR45794">
    <property type="entry name" value="LEUCYL-TRNA SYNTHETASE"/>
    <property type="match status" value="1"/>
</dbReference>
<evidence type="ECO:0000313" key="15">
    <source>
        <dbReference type="EMBL" id="QPG75391.1"/>
    </source>
</evidence>
<dbReference type="GO" id="GO:0005524">
    <property type="term" value="F:ATP binding"/>
    <property type="evidence" value="ECO:0007669"/>
    <property type="project" value="UniProtKB-KW"/>
</dbReference>
<dbReference type="RefSeq" id="XP_038778956.1">
    <property type="nucleotide sequence ID" value="XM_038923028.1"/>
</dbReference>
<keyword evidence="4 10" id="KW-0547">Nucleotide-binding</keyword>
<evidence type="ECO:0000256" key="3">
    <source>
        <dbReference type="ARBA" id="ARBA00022598"/>
    </source>
</evidence>
<evidence type="ECO:0000256" key="1">
    <source>
        <dbReference type="ARBA" id="ARBA00005594"/>
    </source>
</evidence>
<dbReference type="SUPFAM" id="SSF50677">
    <property type="entry name" value="ValRS/IleRS/LeuRS editing domain"/>
    <property type="match status" value="1"/>
</dbReference>
<evidence type="ECO:0000259" key="14">
    <source>
        <dbReference type="Pfam" id="PF24810"/>
    </source>
</evidence>
<evidence type="ECO:0000256" key="2">
    <source>
        <dbReference type="ARBA" id="ARBA00013164"/>
    </source>
</evidence>
<name>A0A875S0V5_EENNA</name>
<dbReference type="PANTHER" id="PTHR45794:SF1">
    <property type="entry name" value="LEUCINE--TRNA LIGASE, CYTOPLASMIC"/>
    <property type="match status" value="1"/>
</dbReference>
<proteinExistence type="inferred from homology"/>
<dbReference type="Gene3D" id="1.10.730.10">
    <property type="entry name" value="Isoleucyl-tRNA Synthetase, Domain 1"/>
    <property type="match status" value="1"/>
</dbReference>
<evidence type="ECO:0000256" key="7">
    <source>
        <dbReference type="ARBA" id="ARBA00023146"/>
    </source>
</evidence>
<dbReference type="OrthoDB" id="10249672at2759"/>
<dbReference type="GO" id="GO:0002161">
    <property type="term" value="F:aminoacyl-tRNA deacylase activity"/>
    <property type="evidence" value="ECO:0007669"/>
    <property type="project" value="InterPro"/>
</dbReference>
<keyword evidence="7 10" id="KW-0030">Aminoacyl-tRNA synthetase</keyword>
<dbReference type="Pfam" id="PF00133">
    <property type="entry name" value="tRNA-synt_1"/>
    <property type="match status" value="1"/>
</dbReference>
<dbReference type="GO" id="GO:0006429">
    <property type="term" value="P:leucyl-tRNA aminoacylation"/>
    <property type="evidence" value="ECO:0007669"/>
    <property type="project" value="InterPro"/>
</dbReference>
<dbReference type="AlphaFoldDB" id="A0A875S0V5"/>
<organism evidence="15 16">
    <name type="scientific">Eeniella nana</name>
    <name type="common">Yeast</name>
    <name type="synonym">Brettanomyces nanus</name>
    <dbReference type="NCBI Taxonomy" id="13502"/>
    <lineage>
        <taxon>Eukaryota</taxon>
        <taxon>Fungi</taxon>
        <taxon>Dikarya</taxon>
        <taxon>Ascomycota</taxon>
        <taxon>Saccharomycotina</taxon>
        <taxon>Pichiomycetes</taxon>
        <taxon>Pichiales</taxon>
        <taxon>Pichiaceae</taxon>
        <taxon>Brettanomyces</taxon>
    </lineage>
</organism>
<dbReference type="Pfam" id="PF08264">
    <property type="entry name" value="Anticodon_1"/>
    <property type="match status" value="1"/>
</dbReference>
<accession>A0A875S0V5</accession>